<dbReference type="Pfam" id="PF01545">
    <property type="entry name" value="Cation_efflux"/>
    <property type="match status" value="1"/>
</dbReference>
<keyword evidence="14" id="KW-0406">Ion transport</keyword>
<gene>
    <name evidence="24" type="ORF">PACLA_8A012473</name>
</gene>
<keyword evidence="12 22" id="KW-1133">Transmembrane helix</keyword>
<evidence type="ECO:0000256" key="1">
    <source>
        <dbReference type="ARBA" id="ARBA00004166"/>
    </source>
</evidence>
<dbReference type="GO" id="GO:0015297">
    <property type="term" value="F:antiporter activity"/>
    <property type="evidence" value="ECO:0007669"/>
    <property type="project" value="UniProtKB-KW"/>
</dbReference>
<feature type="transmembrane region" description="Helical" evidence="22">
    <location>
        <begin position="57"/>
        <end position="74"/>
    </location>
</feature>
<feature type="transmembrane region" description="Helical" evidence="22">
    <location>
        <begin position="413"/>
        <end position="432"/>
    </location>
</feature>
<evidence type="ECO:0000256" key="11">
    <source>
        <dbReference type="ARBA" id="ARBA00022906"/>
    </source>
</evidence>
<dbReference type="GO" id="GO:0012507">
    <property type="term" value="C:ER to Golgi transport vesicle membrane"/>
    <property type="evidence" value="ECO:0007669"/>
    <property type="project" value="UniProtKB-SubCell"/>
</dbReference>
<dbReference type="PANTHER" id="PTHR45755:SF1">
    <property type="entry name" value="PROTON-COUPLED ZINC ANTIPORTER SLC30A5"/>
    <property type="match status" value="1"/>
</dbReference>
<reference evidence="24" key="1">
    <citation type="submission" date="2020-04" db="EMBL/GenBank/DDBJ databases">
        <authorList>
            <person name="Alioto T."/>
            <person name="Alioto T."/>
            <person name="Gomez Garrido J."/>
        </authorList>
    </citation>
    <scope>NUCLEOTIDE SEQUENCE</scope>
    <source>
        <strain evidence="24">A484AB</strain>
    </source>
</reference>
<feature type="transmembrane region" description="Helical" evidence="22">
    <location>
        <begin position="514"/>
        <end position="534"/>
    </location>
</feature>
<feature type="transmembrane region" description="Helical" evidence="22">
    <location>
        <begin position="27"/>
        <end position="45"/>
    </location>
</feature>
<dbReference type="GO" id="GO:1904257">
    <property type="term" value="P:zinc ion import into Golgi lumen"/>
    <property type="evidence" value="ECO:0007669"/>
    <property type="project" value="TreeGrafter"/>
</dbReference>
<evidence type="ECO:0000256" key="19">
    <source>
        <dbReference type="ARBA" id="ARBA00042217"/>
    </source>
</evidence>
<feature type="transmembrane region" description="Helical" evidence="22">
    <location>
        <begin position="483"/>
        <end position="502"/>
    </location>
</feature>
<evidence type="ECO:0000256" key="14">
    <source>
        <dbReference type="ARBA" id="ARBA00023065"/>
    </source>
</evidence>
<feature type="transmembrane region" description="Helical" evidence="22">
    <location>
        <begin position="599"/>
        <end position="619"/>
    </location>
</feature>
<evidence type="ECO:0000313" key="24">
    <source>
        <dbReference type="EMBL" id="CAB3996343.1"/>
    </source>
</evidence>
<evidence type="ECO:0000256" key="9">
    <source>
        <dbReference type="ARBA" id="ARBA00022723"/>
    </source>
</evidence>
<name>A0A6S7GWI8_PARCT</name>
<dbReference type="EMBL" id="CACRXK020002850">
    <property type="protein sequence ID" value="CAB3996343.1"/>
    <property type="molecule type" value="Genomic_DNA"/>
</dbReference>
<evidence type="ECO:0000256" key="5">
    <source>
        <dbReference type="ARBA" id="ARBA00008873"/>
    </source>
</evidence>
<sequence length="776" mass="85385">MEREKFSGNLLNQNKGFGRIEPGLSSAPYLCFLIVSKILYVYGFFLSHDLLKSVHIVQYLFIVRASSSLVFVLLQKPLSSGKRLTTSQWYQVARHAFFSTILSLLLLDGLTLCGPVRTVLLSEHSDVVVFGVLAVLFKTGHPGPTKTRGALLFLFAMISLLLFDNDEVTPGNHHPEGAHRSHLIHYLYQWKALSLPGLPLLSDHKGGLLLLTVVLLFNVGNKSYGRKVAVDIGGSKRFNALTNSLSVLFLLPPAVLLFAFRETDVSWTDKLLSILLISFSIAFDYYVEAICTAKLDSNKTSKWASTVSFLAAFGLGLLWNDHHIGTFIFPFSKDAFDEHGISGSVVLAVLFLSIATHLLSRPSPVQQGVNKGILIGYTTSGTPLYSFTSPQSVVATAKVFLKQVLAETESRQIFYFLCLNLTFTFVELFYGAWNNSLGLISDGFHMLFDCSALVLGLCASLMSRWKPTKLFSYGYGRVEYLSGFVNGLFLTVISIFVFLEALERLFDPPEVNTNRLLVVSVCGLVVNLAGIFAFRHAHAHAHGHSHGQSHGHDAGHHGHSHGSHSNHSGHDHGHSHKGHGHSGCSDGQSHKTSANMQGVFLHVMADTLGSVGVIISSLLIEQFGFQRADPICSLFIAVLIFASVVPLLKESALVLAVRTPRDIQDELGEALKKVLAVKGVINFRNQHFWTHSDNLKAGSIHVQVVPTAIEATIISQVTNIFKEVGINNITVQVEKEIFFEHMSVLSAGYKSVLQLTKKLNMNPLNTDLERNFIKSI</sequence>
<evidence type="ECO:0000256" key="22">
    <source>
        <dbReference type="SAM" id="Phobius"/>
    </source>
</evidence>
<evidence type="ECO:0000256" key="12">
    <source>
        <dbReference type="ARBA" id="ARBA00022989"/>
    </source>
</evidence>
<evidence type="ECO:0000313" key="25">
    <source>
        <dbReference type="Proteomes" id="UP001152795"/>
    </source>
</evidence>
<dbReference type="Proteomes" id="UP001152795">
    <property type="component" value="Unassembled WGS sequence"/>
</dbReference>
<feature type="domain" description="Cation efflux protein transmembrane" evidence="23">
    <location>
        <begin position="413"/>
        <end position="655"/>
    </location>
</feature>
<evidence type="ECO:0000256" key="17">
    <source>
        <dbReference type="ARBA" id="ARBA00040846"/>
    </source>
</evidence>
<evidence type="ECO:0000256" key="15">
    <source>
        <dbReference type="ARBA" id="ARBA00023136"/>
    </source>
</evidence>
<feature type="transmembrane region" description="Helical" evidence="22">
    <location>
        <begin position="303"/>
        <end position="320"/>
    </location>
</feature>
<feature type="transmembrane region" description="Helical" evidence="22">
    <location>
        <begin position="272"/>
        <end position="291"/>
    </location>
</feature>
<keyword evidence="9" id="KW-0479">Metal-binding</keyword>
<keyword evidence="25" id="KW-1185">Reference proteome</keyword>
<feature type="region of interest" description="Disordered" evidence="21">
    <location>
        <begin position="542"/>
        <end position="590"/>
    </location>
</feature>
<evidence type="ECO:0000256" key="8">
    <source>
        <dbReference type="ARBA" id="ARBA00022692"/>
    </source>
</evidence>
<evidence type="ECO:0000256" key="3">
    <source>
        <dbReference type="ARBA" id="ARBA00004557"/>
    </source>
</evidence>
<organism evidence="24 25">
    <name type="scientific">Paramuricea clavata</name>
    <name type="common">Red gorgonian</name>
    <name type="synonym">Violescent sea-whip</name>
    <dbReference type="NCBI Taxonomy" id="317549"/>
    <lineage>
        <taxon>Eukaryota</taxon>
        <taxon>Metazoa</taxon>
        <taxon>Cnidaria</taxon>
        <taxon>Anthozoa</taxon>
        <taxon>Octocorallia</taxon>
        <taxon>Malacalcyonacea</taxon>
        <taxon>Plexauridae</taxon>
        <taxon>Paramuricea</taxon>
    </lineage>
</organism>
<keyword evidence="7" id="KW-0050">Antiport</keyword>
<evidence type="ECO:0000256" key="13">
    <source>
        <dbReference type="ARBA" id="ARBA00023034"/>
    </source>
</evidence>
<dbReference type="PANTHER" id="PTHR45755">
    <property type="match status" value="1"/>
</dbReference>
<dbReference type="GO" id="GO:0046872">
    <property type="term" value="F:metal ion binding"/>
    <property type="evidence" value="ECO:0007669"/>
    <property type="project" value="UniProtKB-KW"/>
</dbReference>
<dbReference type="SUPFAM" id="SSF161111">
    <property type="entry name" value="Cation efflux protein transmembrane domain-like"/>
    <property type="match status" value="1"/>
</dbReference>
<dbReference type="GO" id="GO:0005385">
    <property type="term" value="F:zinc ion transmembrane transporter activity"/>
    <property type="evidence" value="ECO:0007669"/>
    <property type="project" value="InterPro"/>
</dbReference>
<keyword evidence="13" id="KW-0333">Golgi apparatus</keyword>
<comment type="subcellular location">
    <subcellularLocation>
        <location evidence="3">Cytoplasmic vesicle</location>
        <location evidence="3">COPII-coated vesicle membrane</location>
        <topology evidence="3">Multi-pass membrane protein</topology>
    </subcellularLocation>
    <subcellularLocation>
        <location evidence="4">Cytoplasmic vesicle</location>
        <location evidence="4">Secretory vesicle membrane</location>
        <topology evidence="4">Multi-pass membrane protein</topology>
    </subcellularLocation>
    <subcellularLocation>
        <location evidence="2">Golgi apparatus</location>
        <location evidence="2">Golgi stack membrane</location>
        <topology evidence="2">Multi-pass membrane protein</topology>
    </subcellularLocation>
    <subcellularLocation>
        <location evidence="1">Golgi apparatus</location>
        <location evidence="1">trans-Golgi network membrane</location>
        <topology evidence="1">Multi-pass membrane protein</topology>
    </subcellularLocation>
</comment>
<proteinExistence type="inferred from homology"/>
<feature type="transmembrane region" description="Helical" evidence="22">
    <location>
        <begin position="340"/>
        <end position="359"/>
    </location>
</feature>
<comment type="catalytic activity">
    <reaction evidence="20">
        <text>Zn(2+)(in) + 2 H(+)(out) = Zn(2+)(out) + 2 H(+)(in)</text>
        <dbReference type="Rhea" id="RHEA:72627"/>
        <dbReference type="ChEBI" id="CHEBI:15378"/>
        <dbReference type="ChEBI" id="CHEBI:29105"/>
    </reaction>
</comment>
<dbReference type="AlphaFoldDB" id="A0A6S7GWI8"/>
<comment type="similarity">
    <text evidence="5">Belongs to the cation diffusion facilitator (CDF) transporter (TC 2.A.4) family. SLC30A subfamily.</text>
</comment>
<evidence type="ECO:0000256" key="7">
    <source>
        <dbReference type="ARBA" id="ARBA00022449"/>
    </source>
</evidence>
<evidence type="ECO:0000256" key="20">
    <source>
        <dbReference type="ARBA" id="ARBA00048349"/>
    </source>
</evidence>
<keyword evidence="10" id="KW-0862">Zinc</keyword>
<dbReference type="InterPro" id="IPR002524">
    <property type="entry name" value="Cation_efflux"/>
</dbReference>
<accession>A0A6S7GWI8</accession>
<dbReference type="GO" id="GO:0032580">
    <property type="term" value="C:Golgi cisterna membrane"/>
    <property type="evidence" value="ECO:0007669"/>
    <property type="project" value="UniProtKB-SubCell"/>
</dbReference>
<comment type="caution">
    <text evidence="24">The sequence shown here is derived from an EMBL/GenBank/DDBJ whole genome shotgun (WGS) entry which is preliminary data.</text>
</comment>
<dbReference type="InterPro" id="IPR058533">
    <property type="entry name" value="Cation_efflux_TM"/>
</dbReference>
<dbReference type="Gene3D" id="1.20.1510.10">
    <property type="entry name" value="Cation efflux protein transmembrane domain"/>
    <property type="match status" value="1"/>
</dbReference>
<keyword evidence="15 22" id="KW-0472">Membrane</keyword>
<feature type="transmembrane region" description="Helical" evidence="22">
    <location>
        <begin position="240"/>
        <end position="260"/>
    </location>
</feature>
<feature type="transmembrane region" description="Helical" evidence="22">
    <location>
        <begin position="95"/>
        <end position="112"/>
    </location>
</feature>
<evidence type="ECO:0000259" key="23">
    <source>
        <dbReference type="Pfam" id="PF01545"/>
    </source>
</evidence>
<dbReference type="InterPro" id="IPR045316">
    <property type="entry name" value="Msc2-like"/>
</dbReference>
<keyword evidence="8 22" id="KW-0812">Transmembrane</keyword>
<evidence type="ECO:0000256" key="4">
    <source>
        <dbReference type="ARBA" id="ARBA00004638"/>
    </source>
</evidence>
<feature type="transmembrane region" description="Helical" evidence="22">
    <location>
        <begin position="204"/>
        <end position="220"/>
    </location>
</feature>
<evidence type="ECO:0000256" key="16">
    <source>
        <dbReference type="ARBA" id="ARBA00038531"/>
    </source>
</evidence>
<evidence type="ECO:0000256" key="6">
    <source>
        <dbReference type="ARBA" id="ARBA00022448"/>
    </source>
</evidence>
<dbReference type="InterPro" id="IPR027469">
    <property type="entry name" value="Cation_efflux_TMD_sf"/>
</dbReference>
<evidence type="ECO:0000256" key="21">
    <source>
        <dbReference type="SAM" id="MobiDB-lite"/>
    </source>
</evidence>
<keyword evidence="11" id="KW-0864">Zinc transport</keyword>
<evidence type="ECO:0000256" key="10">
    <source>
        <dbReference type="ARBA" id="ARBA00022833"/>
    </source>
</evidence>
<dbReference type="NCBIfam" id="TIGR01297">
    <property type="entry name" value="CDF"/>
    <property type="match status" value="1"/>
</dbReference>
<protein>
    <recommendedName>
        <fullName evidence="17">Proton-coupled zinc antiporter SLC30A5</fullName>
    </recommendedName>
    <alternativeName>
        <fullName evidence="19">Solute carrier family 30 member 5</fullName>
    </alternativeName>
    <alternativeName>
        <fullName evidence="18">Zinc transporter 5</fullName>
    </alternativeName>
</protein>
<dbReference type="OrthoDB" id="78669at2759"/>
<evidence type="ECO:0000256" key="18">
    <source>
        <dbReference type="ARBA" id="ARBA00042038"/>
    </source>
</evidence>
<feature type="transmembrane region" description="Helical" evidence="22">
    <location>
        <begin position="631"/>
        <end position="648"/>
    </location>
</feature>
<feature type="transmembrane region" description="Helical" evidence="22">
    <location>
        <begin position="444"/>
        <end position="462"/>
    </location>
</feature>
<comment type="subunit">
    <text evidence="16">Heterodimer with SLC30A6/ZNT6; form a functional zinc ion transmembrane transporter.</text>
</comment>
<evidence type="ECO:0000256" key="2">
    <source>
        <dbReference type="ARBA" id="ARBA00004205"/>
    </source>
</evidence>
<dbReference type="GO" id="GO:0006882">
    <property type="term" value="P:intracellular zinc ion homeostasis"/>
    <property type="evidence" value="ECO:0007669"/>
    <property type="project" value="InterPro"/>
</dbReference>
<keyword evidence="6" id="KW-0813">Transport</keyword>